<dbReference type="SUPFAM" id="SSF49299">
    <property type="entry name" value="PKD domain"/>
    <property type="match status" value="1"/>
</dbReference>
<sequence length="434" mass="48291">MSYESELHNTDSINMKHFFYVTLCLVLSLNVQAKKLNVLFIGNSYTDVNNLPEIVKQIAASMNDTLVYSKSTPGGYTFNQHSTNAATLGLIAQGGWDYVVLQEQSQYPSFPIGQVQDEVFPFAKKLDSLVHIASPCAKTVFYMTWGRKNGDPDNCPGWPPVCTYEGMDSLLQLRYTMMAQMNNAWLSPVAKVWRHLREMTTSIELYQADNSHPSEAGSYAAALSFYAVLFGKDASMSNYNFNVNANDAAVIRNVVKMIVYDSLATWRQYNTAALAASYTYTNVNNTFTFTNNSMGSQISSYKWNFGDGTPEVTTQNATHTFMAAGTYQVCLSVKNPCGEDTHCKSVTSGTVGIDELNNVKGISVYPNPAKDFIQIKNLTASYDYSIYNTIGQRLKSGRVGAGINTIDVNEFSKGVYYLEMKNEKAGYVVLKWMK</sequence>
<dbReference type="EMBL" id="VWSH01000003">
    <property type="protein sequence ID" value="KAA5533303.1"/>
    <property type="molecule type" value="Genomic_DNA"/>
</dbReference>
<dbReference type="Pfam" id="PF18962">
    <property type="entry name" value="Por_Secre_tail"/>
    <property type="match status" value="1"/>
</dbReference>
<dbReference type="CDD" id="cd00146">
    <property type="entry name" value="PKD"/>
    <property type="match status" value="1"/>
</dbReference>
<dbReference type="SMART" id="SM00089">
    <property type="entry name" value="PKD"/>
    <property type="match status" value="1"/>
</dbReference>
<accession>A0A5M6CE97</accession>
<organism evidence="2 3">
    <name type="scientific">Taibaiella lutea</name>
    <dbReference type="NCBI Taxonomy" id="2608001"/>
    <lineage>
        <taxon>Bacteria</taxon>
        <taxon>Pseudomonadati</taxon>
        <taxon>Bacteroidota</taxon>
        <taxon>Chitinophagia</taxon>
        <taxon>Chitinophagales</taxon>
        <taxon>Chitinophagaceae</taxon>
        <taxon>Taibaiella</taxon>
    </lineage>
</organism>
<dbReference type="SUPFAM" id="SSF52266">
    <property type="entry name" value="SGNH hydrolase"/>
    <property type="match status" value="1"/>
</dbReference>
<dbReference type="InterPro" id="IPR022409">
    <property type="entry name" value="PKD/Chitinase_dom"/>
</dbReference>
<dbReference type="InterPro" id="IPR000601">
    <property type="entry name" value="PKD_dom"/>
</dbReference>
<dbReference type="Proteomes" id="UP000323632">
    <property type="component" value="Unassembled WGS sequence"/>
</dbReference>
<dbReference type="NCBIfam" id="TIGR04183">
    <property type="entry name" value="Por_Secre_tail"/>
    <property type="match status" value="1"/>
</dbReference>
<protein>
    <submittedName>
        <fullName evidence="2">PKD domain-containing protein</fullName>
    </submittedName>
</protein>
<evidence type="ECO:0000313" key="2">
    <source>
        <dbReference type="EMBL" id="KAA5533303.1"/>
    </source>
</evidence>
<dbReference type="InterPro" id="IPR036514">
    <property type="entry name" value="SGNH_hydro_sf"/>
</dbReference>
<comment type="caution">
    <text evidence="2">The sequence shown here is derived from an EMBL/GenBank/DDBJ whole genome shotgun (WGS) entry which is preliminary data.</text>
</comment>
<dbReference type="InterPro" id="IPR035986">
    <property type="entry name" value="PKD_dom_sf"/>
</dbReference>
<reference evidence="2 3" key="1">
    <citation type="submission" date="2019-09" db="EMBL/GenBank/DDBJ databases">
        <title>Genome sequence and assembly of Taibaiella sp.</title>
        <authorList>
            <person name="Chhetri G."/>
        </authorList>
    </citation>
    <scope>NUCLEOTIDE SEQUENCE [LARGE SCALE GENOMIC DNA]</scope>
    <source>
        <strain evidence="2 3">KVB11</strain>
    </source>
</reference>
<dbReference type="PROSITE" id="PS50093">
    <property type="entry name" value="PKD"/>
    <property type="match status" value="1"/>
</dbReference>
<evidence type="ECO:0000313" key="3">
    <source>
        <dbReference type="Proteomes" id="UP000323632"/>
    </source>
</evidence>
<gene>
    <name evidence="2" type="ORF">F0919_12200</name>
</gene>
<dbReference type="InterPro" id="IPR013783">
    <property type="entry name" value="Ig-like_fold"/>
</dbReference>
<evidence type="ECO:0000259" key="1">
    <source>
        <dbReference type="PROSITE" id="PS50093"/>
    </source>
</evidence>
<dbReference type="Pfam" id="PF18911">
    <property type="entry name" value="PKD_4"/>
    <property type="match status" value="1"/>
</dbReference>
<name>A0A5M6CE97_9BACT</name>
<feature type="domain" description="PKD" evidence="1">
    <location>
        <begin position="270"/>
        <end position="347"/>
    </location>
</feature>
<dbReference type="InterPro" id="IPR026444">
    <property type="entry name" value="Secre_tail"/>
</dbReference>
<keyword evidence="3" id="KW-1185">Reference proteome</keyword>
<proteinExistence type="predicted"/>
<dbReference type="Gene3D" id="2.60.40.10">
    <property type="entry name" value="Immunoglobulins"/>
    <property type="match status" value="1"/>
</dbReference>
<dbReference type="GO" id="GO:0016788">
    <property type="term" value="F:hydrolase activity, acting on ester bonds"/>
    <property type="evidence" value="ECO:0007669"/>
    <property type="project" value="UniProtKB-ARBA"/>
</dbReference>
<dbReference type="AlphaFoldDB" id="A0A5M6CE97"/>
<dbReference type="Gene3D" id="3.40.50.1110">
    <property type="entry name" value="SGNH hydrolase"/>
    <property type="match status" value="1"/>
</dbReference>